<gene>
    <name evidence="2" type="ORF">SOCE26_105940</name>
</gene>
<dbReference type="InterPro" id="IPR025159">
    <property type="entry name" value="AbiEi_N"/>
</dbReference>
<dbReference type="AlphaFoldDB" id="A0A2L0FC89"/>
<dbReference type="Proteomes" id="UP000238348">
    <property type="component" value="Chromosome"/>
</dbReference>
<dbReference type="EMBL" id="CP012673">
    <property type="protein sequence ID" value="AUX49049.1"/>
    <property type="molecule type" value="Genomic_DNA"/>
</dbReference>
<dbReference type="Pfam" id="PF13338">
    <property type="entry name" value="AbiEi_4"/>
    <property type="match status" value="1"/>
</dbReference>
<dbReference type="OrthoDB" id="5517693at2"/>
<proteinExistence type="predicted"/>
<reference evidence="2 3" key="1">
    <citation type="submission" date="2015-09" db="EMBL/GenBank/DDBJ databases">
        <title>Sorangium comparison.</title>
        <authorList>
            <person name="Zaburannyi N."/>
            <person name="Bunk B."/>
            <person name="Overmann J."/>
            <person name="Mueller R."/>
        </authorList>
    </citation>
    <scope>NUCLEOTIDE SEQUENCE [LARGE SCALE GENOMIC DNA]</scope>
    <source>
        <strain evidence="2 3">So ce26</strain>
    </source>
</reference>
<evidence type="ECO:0000313" key="3">
    <source>
        <dbReference type="Proteomes" id="UP000238348"/>
    </source>
</evidence>
<accession>A0A2L0FC89</accession>
<evidence type="ECO:0000259" key="1">
    <source>
        <dbReference type="Pfam" id="PF13338"/>
    </source>
</evidence>
<evidence type="ECO:0000313" key="2">
    <source>
        <dbReference type="EMBL" id="AUX49049.1"/>
    </source>
</evidence>
<feature type="domain" description="AbiEi antitoxin N-terminal" evidence="1">
    <location>
        <begin position="12"/>
        <end position="60"/>
    </location>
</feature>
<dbReference type="RefSeq" id="WP_104987941.1">
    <property type="nucleotide sequence ID" value="NZ_CP012673.1"/>
</dbReference>
<sequence length="194" mass="21612">MDEAPACRPNWNRLFETAAAQEGLFTTKQAAEAGYSPQLLVHYVHAGKAIRMRRGIYRLVHFPAGEHEELVAAWLWSELEGVVSHQTALSLHGLSDVLPIHVHLTLPTAWRRRRFRVPADVVLHHADVPPEDRAWFGAVPMTNPRRSLNDCAREGLSPELLRQAAQQALRRGLVTKNELGDVETALKPFGGIAA</sequence>
<name>A0A2L0FC89_SORCE</name>
<organism evidence="2 3">
    <name type="scientific">Sorangium cellulosum</name>
    <name type="common">Polyangium cellulosum</name>
    <dbReference type="NCBI Taxonomy" id="56"/>
    <lineage>
        <taxon>Bacteria</taxon>
        <taxon>Pseudomonadati</taxon>
        <taxon>Myxococcota</taxon>
        <taxon>Polyangia</taxon>
        <taxon>Polyangiales</taxon>
        <taxon>Polyangiaceae</taxon>
        <taxon>Sorangium</taxon>
    </lineage>
</organism>
<protein>
    <recommendedName>
        <fullName evidence="1">AbiEi antitoxin N-terminal domain-containing protein</fullName>
    </recommendedName>
</protein>